<evidence type="ECO:0000313" key="13">
    <source>
        <dbReference type="Proteomes" id="UP000261560"/>
    </source>
</evidence>
<accession>A0A3B3BUA4</accession>
<keyword evidence="7" id="KW-0393">Immunoglobulin domain</keyword>
<dbReference type="Proteomes" id="UP000261560">
    <property type="component" value="Unplaced"/>
</dbReference>
<dbReference type="InterPro" id="IPR051036">
    <property type="entry name" value="SIGLEC"/>
</dbReference>
<keyword evidence="4" id="KW-0130">Cell adhesion</keyword>
<dbReference type="InterPro" id="IPR007110">
    <property type="entry name" value="Ig-like_dom"/>
</dbReference>
<dbReference type="Pfam" id="PF00047">
    <property type="entry name" value="ig"/>
    <property type="match status" value="1"/>
</dbReference>
<comment type="similarity">
    <text evidence="8">Belongs to the immunoglobulin superfamily. SIGLEC (sialic acid binding Ig-like lectin) family.</text>
</comment>
<evidence type="ECO:0000256" key="8">
    <source>
        <dbReference type="ARBA" id="ARBA00038361"/>
    </source>
</evidence>
<evidence type="ECO:0000256" key="1">
    <source>
        <dbReference type="ARBA" id="ARBA00004479"/>
    </source>
</evidence>
<feature type="domain" description="Ig-like" evidence="11">
    <location>
        <begin position="328"/>
        <end position="409"/>
    </location>
</feature>
<dbReference type="Pfam" id="PF13927">
    <property type="entry name" value="Ig_3"/>
    <property type="match status" value="1"/>
</dbReference>
<name>A0A3B3BUA4_ORYME</name>
<evidence type="ECO:0000256" key="3">
    <source>
        <dbReference type="ARBA" id="ARBA00022734"/>
    </source>
</evidence>
<keyword evidence="5 10" id="KW-1133">Transmembrane helix</keyword>
<dbReference type="SMART" id="SM00409">
    <property type="entry name" value="IG"/>
    <property type="match status" value="3"/>
</dbReference>
<keyword evidence="13" id="KW-1185">Reference proteome</keyword>
<feature type="region of interest" description="Disordered" evidence="9">
    <location>
        <begin position="546"/>
        <end position="596"/>
    </location>
</feature>
<evidence type="ECO:0000256" key="5">
    <source>
        <dbReference type="ARBA" id="ARBA00022989"/>
    </source>
</evidence>
<dbReference type="PROSITE" id="PS50835">
    <property type="entry name" value="IG_LIKE"/>
    <property type="match status" value="4"/>
</dbReference>
<evidence type="ECO:0000256" key="7">
    <source>
        <dbReference type="ARBA" id="ARBA00023319"/>
    </source>
</evidence>
<evidence type="ECO:0000256" key="6">
    <source>
        <dbReference type="ARBA" id="ARBA00023136"/>
    </source>
</evidence>
<dbReference type="STRING" id="30732.ENSOMEP00000008618"/>
<dbReference type="Ensembl" id="ENSOMET00000002152.1">
    <property type="protein sequence ID" value="ENSOMEP00000008618.1"/>
    <property type="gene ID" value="ENSOMEG00000009807.1"/>
</dbReference>
<feature type="domain" description="Ig-like" evidence="11">
    <location>
        <begin position="244"/>
        <end position="324"/>
    </location>
</feature>
<evidence type="ECO:0000259" key="11">
    <source>
        <dbReference type="PROSITE" id="PS50835"/>
    </source>
</evidence>
<feature type="region of interest" description="Disordered" evidence="9">
    <location>
        <begin position="493"/>
        <end position="513"/>
    </location>
</feature>
<evidence type="ECO:0000256" key="2">
    <source>
        <dbReference type="ARBA" id="ARBA00022692"/>
    </source>
</evidence>
<dbReference type="InterPro" id="IPR003599">
    <property type="entry name" value="Ig_sub"/>
</dbReference>
<dbReference type="SMART" id="SM00408">
    <property type="entry name" value="IGc2"/>
    <property type="match status" value="2"/>
</dbReference>
<dbReference type="AlphaFoldDB" id="A0A3B3BUA4"/>
<dbReference type="GO" id="GO:0033691">
    <property type="term" value="F:sialic acid binding"/>
    <property type="evidence" value="ECO:0007669"/>
    <property type="project" value="TreeGrafter"/>
</dbReference>
<comment type="subcellular location">
    <subcellularLocation>
        <location evidence="1">Membrane</location>
        <topology evidence="1">Single-pass type I membrane protein</topology>
    </subcellularLocation>
</comment>
<dbReference type="InterPro" id="IPR013783">
    <property type="entry name" value="Ig-like_fold"/>
</dbReference>
<feature type="domain" description="Ig-like" evidence="11">
    <location>
        <begin position="42"/>
        <end position="134"/>
    </location>
</feature>
<dbReference type="GO" id="GO:0005886">
    <property type="term" value="C:plasma membrane"/>
    <property type="evidence" value="ECO:0007669"/>
    <property type="project" value="TreeGrafter"/>
</dbReference>
<dbReference type="InterPro" id="IPR013151">
    <property type="entry name" value="Immunoglobulin_dom"/>
</dbReference>
<keyword evidence="2 10" id="KW-0812">Transmembrane</keyword>
<feature type="compositionally biased region" description="Basic and acidic residues" evidence="9">
    <location>
        <begin position="585"/>
        <end position="596"/>
    </location>
</feature>
<dbReference type="InterPro" id="IPR036179">
    <property type="entry name" value="Ig-like_dom_sf"/>
</dbReference>
<keyword evidence="3" id="KW-0430">Lectin</keyword>
<dbReference type="Gene3D" id="2.60.40.10">
    <property type="entry name" value="Immunoglobulins"/>
    <property type="match status" value="4"/>
</dbReference>
<dbReference type="GeneTree" id="ENSGT01150000286924"/>
<sequence>MLEVRQTTVKADIKSVEKYFFPQTVFLLTKHVLFPAGFRQKPTMTLPDLTEGHQTTLTCSAPALCSTSPPGISWMWSGAAEKDPLINRSITAFKNETLTAVTQRHNSTLTFIPTAELHNSNITCRIRFSDNTTTEETVNLHVNYVKITGNADLKENMTLNLTCMTSVSPAEIQWIKFGSKTNQLIRTSAALHNNTAIYLQEDRSTLLIFKVTGEDAGLYICTSKHLNNTIKDEVNVTVMYIRKPQISGKVIVKEGEFLNLTCSVDSFPPVPAVWTEPQSNLLNGSDHNGSATFIITNVTAEDSGRYSCAANHQNWTETVHVDVTVMLEGSACVRRSDVLTCTCISQGFPVANIKWPQLSLHSEYWITTNVSNQTVRSSLTLRATKQDNVSAECVISNESGESTEKLTIQDILSEKEGDQSGSILEKTAKPETIIAFLIGVFVSALCCILIISCWKKLKRTKNLQEIVEMVGSQENPLIHDSLSATEDQNCIPEGAENGAVTTGGSKPRSGSGDVEYANIDFSRLKRKERTQELQTAATEYAEVKVKKEEKHAAEEEEPEMEEGDKTLLCVSEKAEEEAVYSSVNDRSKLEAGSEVV</sequence>
<reference evidence="12" key="2">
    <citation type="submission" date="2025-09" db="UniProtKB">
        <authorList>
            <consortium name="Ensembl"/>
        </authorList>
    </citation>
    <scope>IDENTIFICATION</scope>
</reference>
<reference evidence="12" key="1">
    <citation type="submission" date="2025-08" db="UniProtKB">
        <authorList>
            <consortium name="Ensembl"/>
        </authorList>
    </citation>
    <scope>IDENTIFICATION</scope>
</reference>
<feature type="domain" description="Ig-like" evidence="11">
    <location>
        <begin position="136"/>
        <end position="237"/>
    </location>
</feature>
<protein>
    <recommendedName>
        <fullName evidence="11">Ig-like domain-containing protein</fullName>
    </recommendedName>
</protein>
<organism evidence="12 13">
    <name type="scientific">Oryzias melastigma</name>
    <name type="common">Marine medaka</name>
    <dbReference type="NCBI Taxonomy" id="30732"/>
    <lineage>
        <taxon>Eukaryota</taxon>
        <taxon>Metazoa</taxon>
        <taxon>Chordata</taxon>
        <taxon>Craniata</taxon>
        <taxon>Vertebrata</taxon>
        <taxon>Euteleostomi</taxon>
        <taxon>Actinopterygii</taxon>
        <taxon>Neopterygii</taxon>
        <taxon>Teleostei</taxon>
        <taxon>Neoteleostei</taxon>
        <taxon>Acanthomorphata</taxon>
        <taxon>Ovalentaria</taxon>
        <taxon>Atherinomorphae</taxon>
        <taxon>Beloniformes</taxon>
        <taxon>Adrianichthyidae</taxon>
        <taxon>Oryziinae</taxon>
        <taxon>Oryzias</taxon>
    </lineage>
</organism>
<evidence type="ECO:0000313" key="12">
    <source>
        <dbReference type="Ensembl" id="ENSOMEP00000008618.1"/>
    </source>
</evidence>
<feature type="transmembrane region" description="Helical" evidence="10">
    <location>
        <begin position="433"/>
        <end position="454"/>
    </location>
</feature>
<dbReference type="PaxDb" id="30732-ENSOMEP00000008618"/>
<dbReference type="SUPFAM" id="SSF48726">
    <property type="entry name" value="Immunoglobulin"/>
    <property type="match status" value="3"/>
</dbReference>
<dbReference type="GO" id="GO:0030246">
    <property type="term" value="F:carbohydrate binding"/>
    <property type="evidence" value="ECO:0007669"/>
    <property type="project" value="UniProtKB-KW"/>
</dbReference>
<proteinExistence type="inferred from homology"/>
<evidence type="ECO:0000256" key="4">
    <source>
        <dbReference type="ARBA" id="ARBA00022889"/>
    </source>
</evidence>
<dbReference type="CDD" id="cd00096">
    <property type="entry name" value="Ig"/>
    <property type="match status" value="2"/>
</dbReference>
<dbReference type="PANTHER" id="PTHR12035">
    <property type="entry name" value="SIALIC ACID BINDING IMMUNOGLOBULIN-LIKE LECTIN"/>
    <property type="match status" value="1"/>
</dbReference>
<evidence type="ECO:0000256" key="9">
    <source>
        <dbReference type="SAM" id="MobiDB-lite"/>
    </source>
</evidence>
<evidence type="ECO:0000256" key="10">
    <source>
        <dbReference type="SAM" id="Phobius"/>
    </source>
</evidence>
<keyword evidence="6 10" id="KW-0472">Membrane</keyword>
<dbReference type="PANTHER" id="PTHR12035:SF128">
    <property type="entry name" value="BRANCHED CHAIN KETO ACID DEHYDROGENASE E1 SUBUNIT BETA,-LIKE-RELATED"/>
    <property type="match status" value="1"/>
</dbReference>
<dbReference type="GO" id="GO:0007155">
    <property type="term" value="P:cell adhesion"/>
    <property type="evidence" value="ECO:0007669"/>
    <property type="project" value="UniProtKB-KW"/>
</dbReference>
<dbReference type="InterPro" id="IPR003598">
    <property type="entry name" value="Ig_sub2"/>
</dbReference>